<keyword evidence="8 21" id="KW-0067">ATP-binding</keyword>
<dbReference type="AlphaFoldDB" id="A0A4Z2DF86"/>
<dbReference type="InterPro" id="IPR003439">
    <property type="entry name" value="ABC_transporter-like_ATP-bd"/>
</dbReference>
<evidence type="ECO:0000256" key="1">
    <source>
        <dbReference type="ARBA" id="ARBA00004448"/>
    </source>
</evidence>
<evidence type="ECO:0000256" key="4">
    <source>
        <dbReference type="ARBA" id="ARBA00022538"/>
    </source>
</evidence>
<proteinExistence type="inferred from homology"/>
<evidence type="ECO:0000256" key="16">
    <source>
        <dbReference type="ARBA" id="ARBA00041416"/>
    </source>
</evidence>
<evidence type="ECO:0000259" key="19">
    <source>
        <dbReference type="PROSITE" id="PS50893"/>
    </source>
</evidence>
<gene>
    <name evidence="21" type="ORF">EWB00_001621</name>
</gene>
<keyword evidence="7" id="KW-0999">Mitochondrion inner membrane</keyword>
<evidence type="ECO:0000256" key="2">
    <source>
        <dbReference type="ARBA" id="ARBA00007577"/>
    </source>
</evidence>
<dbReference type="GO" id="GO:0090374">
    <property type="term" value="P:oligopeptide export from mitochondrion"/>
    <property type="evidence" value="ECO:0007669"/>
    <property type="project" value="TreeGrafter"/>
</dbReference>
<name>A0A4Z2DF86_SCHJA</name>
<keyword evidence="11 18" id="KW-1133">Transmembrane helix</keyword>
<evidence type="ECO:0000256" key="17">
    <source>
        <dbReference type="ARBA" id="ARBA00042968"/>
    </source>
</evidence>
<evidence type="ECO:0000256" key="10">
    <source>
        <dbReference type="ARBA" id="ARBA00022958"/>
    </source>
</evidence>
<evidence type="ECO:0000256" key="7">
    <source>
        <dbReference type="ARBA" id="ARBA00022792"/>
    </source>
</evidence>
<feature type="transmembrane region" description="Helical" evidence="18">
    <location>
        <begin position="41"/>
        <end position="63"/>
    </location>
</feature>
<evidence type="ECO:0000256" key="18">
    <source>
        <dbReference type="SAM" id="Phobius"/>
    </source>
</evidence>
<dbReference type="Proteomes" id="UP000311919">
    <property type="component" value="Unassembled WGS sequence"/>
</dbReference>
<dbReference type="CDD" id="cd18574">
    <property type="entry name" value="ABC_6TM_ABCB8_like"/>
    <property type="match status" value="1"/>
</dbReference>
<comment type="similarity">
    <text evidence="2">Belongs to the ABC transporter superfamily. ABCB family. Multidrug resistance exporter (TC 3.A.1.201) subfamily.</text>
</comment>
<dbReference type="SMART" id="SM00382">
    <property type="entry name" value="AAA"/>
    <property type="match status" value="1"/>
</dbReference>
<dbReference type="InterPro" id="IPR017871">
    <property type="entry name" value="ABC_transporter-like_CS"/>
</dbReference>
<keyword evidence="13" id="KW-0496">Mitochondrion</keyword>
<evidence type="ECO:0000256" key="15">
    <source>
        <dbReference type="ARBA" id="ARBA00040439"/>
    </source>
</evidence>
<evidence type="ECO:0000256" key="12">
    <source>
        <dbReference type="ARBA" id="ARBA00023065"/>
    </source>
</evidence>
<sequence>MNVYIPLYLGDFVNALSRCTLAHEGFVSAVYVPTLRLCSSYVLQSLSTFLYIGLLGSVGERIAKRMRIQLFRKLVYQDMAYYDVHSSGKLVEIIGSDVQNFKSSFKQCVSQGLRNIIQVVGSVFALLSISPTLTATLLGCLPCVFLIGSLMGTELRHLSREVQAQHSQFASLADEIFSHIRTVKSLTMEDLLIDKVNYNVDKVKTLSEKLAFGIGSFQGLSNLTLNGVVLGVLYVGGHLMSRGELDAGHLMSFLATTQTLQRSLSQLSLLYGQIVRGSTALKRIHDVLKLPSGIESIPSSVSNQYVNDINELPYSKLYSSPCIEFSNVQFVYPNRPETTVLNDLSVFLPGGKVIALVGQSGAGKSTVVSLMERFYDPVAGEILLNNHKLSEFSVNYIRSKLIGYISQEPQIFNASIRENIRFGRFDATDEEVEEAAKLAHAHEFISHDLPYGYDTIVGQGSGTTAGLSGGQRQRIAIARILLKNAPILLMDEATSALDAESEAKVQDALNNAMKGRTVLIIAHRLSTVRKADLILVMSKGQIVEKGTHSELMANHGYYYNLVQRQEGSDVLDN</sequence>
<protein>
    <recommendedName>
        <fullName evidence="15">Mitochondrial potassium channel ATP-binding subunit</fullName>
    </recommendedName>
    <alternativeName>
        <fullName evidence="17">ATP-binding cassette sub-family B member 8, mitochondrial</fullName>
    </alternativeName>
    <alternativeName>
        <fullName evidence="16">Mitochondrial sulfonylurea-receptor</fullName>
    </alternativeName>
</protein>
<comment type="subcellular location">
    <subcellularLocation>
        <location evidence="1">Mitochondrion inner membrane</location>
        <topology evidence="1">Multi-pass membrane protein</topology>
    </subcellularLocation>
</comment>
<accession>A0A4Z2DF86</accession>
<dbReference type="GO" id="GO:0005524">
    <property type="term" value="F:ATP binding"/>
    <property type="evidence" value="ECO:0007669"/>
    <property type="project" value="UniProtKB-KW"/>
</dbReference>
<keyword evidence="5 18" id="KW-0812">Transmembrane</keyword>
<dbReference type="GO" id="GO:0005743">
    <property type="term" value="C:mitochondrial inner membrane"/>
    <property type="evidence" value="ECO:0007669"/>
    <property type="project" value="UniProtKB-SubCell"/>
</dbReference>
<organism evidence="21 22">
    <name type="scientific">Schistosoma japonicum</name>
    <name type="common">Blood fluke</name>
    <dbReference type="NCBI Taxonomy" id="6182"/>
    <lineage>
        <taxon>Eukaryota</taxon>
        <taxon>Metazoa</taxon>
        <taxon>Spiralia</taxon>
        <taxon>Lophotrochozoa</taxon>
        <taxon>Platyhelminthes</taxon>
        <taxon>Trematoda</taxon>
        <taxon>Digenea</taxon>
        <taxon>Strigeidida</taxon>
        <taxon>Schistosomatoidea</taxon>
        <taxon>Schistosomatidae</taxon>
        <taxon>Schistosoma</taxon>
    </lineage>
</organism>
<dbReference type="CDD" id="cd03249">
    <property type="entry name" value="ABC_MTABC3_MDL1_MDL2"/>
    <property type="match status" value="1"/>
</dbReference>
<dbReference type="InterPro" id="IPR003593">
    <property type="entry name" value="AAA+_ATPase"/>
</dbReference>
<dbReference type="PANTHER" id="PTHR43394">
    <property type="entry name" value="ATP-DEPENDENT PERMEASE MDL1, MITOCHONDRIAL"/>
    <property type="match status" value="1"/>
</dbReference>
<dbReference type="FunFam" id="3.40.50.300:FF:000403">
    <property type="entry name" value="ATP-binding cassette sub-family B member 8, mitochondrial"/>
    <property type="match status" value="1"/>
</dbReference>
<dbReference type="OrthoDB" id="6500128at2759"/>
<keyword evidence="14 18" id="KW-0472">Membrane</keyword>
<dbReference type="STRING" id="6182.A0A4Z2DF86"/>
<dbReference type="GO" id="GO:0006813">
    <property type="term" value="P:potassium ion transport"/>
    <property type="evidence" value="ECO:0007669"/>
    <property type="project" value="UniProtKB-KW"/>
</dbReference>
<keyword evidence="22" id="KW-1185">Reference proteome</keyword>
<feature type="domain" description="ABC transporter" evidence="19">
    <location>
        <begin position="323"/>
        <end position="564"/>
    </location>
</feature>
<feature type="domain" description="ABC transmembrane type-1" evidence="20">
    <location>
        <begin position="1"/>
        <end position="276"/>
    </location>
</feature>
<keyword evidence="4" id="KW-0633">Potassium transport</keyword>
<dbReference type="GO" id="GO:0015421">
    <property type="term" value="F:ABC-type oligopeptide transporter activity"/>
    <property type="evidence" value="ECO:0007669"/>
    <property type="project" value="TreeGrafter"/>
</dbReference>
<dbReference type="Gene3D" id="3.40.50.300">
    <property type="entry name" value="P-loop containing nucleotide triphosphate hydrolases"/>
    <property type="match status" value="1"/>
</dbReference>
<keyword evidence="10" id="KW-0630">Potassium</keyword>
<evidence type="ECO:0000256" key="14">
    <source>
        <dbReference type="ARBA" id="ARBA00023136"/>
    </source>
</evidence>
<dbReference type="InterPro" id="IPR027417">
    <property type="entry name" value="P-loop_NTPase"/>
</dbReference>
<dbReference type="PROSITE" id="PS50893">
    <property type="entry name" value="ABC_TRANSPORTER_2"/>
    <property type="match status" value="1"/>
</dbReference>
<dbReference type="Pfam" id="PF00664">
    <property type="entry name" value="ABC_membrane"/>
    <property type="match status" value="1"/>
</dbReference>
<evidence type="ECO:0000256" key="8">
    <source>
        <dbReference type="ARBA" id="ARBA00022840"/>
    </source>
</evidence>
<dbReference type="SUPFAM" id="SSF90123">
    <property type="entry name" value="ABC transporter transmembrane region"/>
    <property type="match status" value="1"/>
</dbReference>
<evidence type="ECO:0000256" key="11">
    <source>
        <dbReference type="ARBA" id="ARBA00022989"/>
    </source>
</evidence>
<dbReference type="PROSITE" id="PS00211">
    <property type="entry name" value="ABC_TRANSPORTER_1"/>
    <property type="match status" value="1"/>
</dbReference>
<evidence type="ECO:0000256" key="13">
    <source>
        <dbReference type="ARBA" id="ARBA00023128"/>
    </source>
</evidence>
<feature type="transmembrane region" description="Helical" evidence="18">
    <location>
        <begin position="112"/>
        <end position="129"/>
    </location>
</feature>
<keyword evidence="9" id="KW-0809">Transit peptide</keyword>
<dbReference type="GO" id="GO:0016887">
    <property type="term" value="F:ATP hydrolysis activity"/>
    <property type="evidence" value="ECO:0007669"/>
    <property type="project" value="InterPro"/>
</dbReference>
<evidence type="ECO:0000256" key="9">
    <source>
        <dbReference type="ARBA" id="ARBA00022946"/>
    </source>
</evidence>
<dbReference type="InterPro" id="IPR036640">
    <property type="entry name" value="ABC1_TM_sf"/>
</dbReference>
<dbReference type="SUPFAM" id="SSF52540">
    <property type="entry name" value="P-loop containing nucleoside triphosphate hydrolases"/>
    <property type="match status" value="1"/>
</dbReference>
<dbReference type="InterPro" id="IPR011527">
    <property type="entry name" value="ABC1_TM_dom"/>
</dbReference>
<evidence type="ECO:0000313" key="21">
    <source>
        <dbReference type="EMBL" id="TNN15129.1"/>
    </source>
</evidence>
<evidence type="ECO:0000313" key="22">
    <source>
        <dbReference type="Proteomes" id="UP000311919"/>
    </source>
</evidence>
<evidence type="ECO:0000256" key="6">
    <source>
        <dbReference type="ARBA" id="ARBA00022741"/>
    </source>
</evidence>
<dbReference type="PROSITE" id="PS50929">
    <property type="entry name" value="ABC_TM1F"/>
    <property type="match status" value="1"/>
</dbReference>
<evidence type="ECO:0000256" key="3">
    <source>
        <dbReference type="ARBA" id="ARBA00022448"/>
    </source>
</evidence>
<keyword evidence="6" id="KW-0547">Nucleotide-binding</keyword>
<dbReference type="InterPro" id="IPR039421">
    <property type="entry name" value="Type_1_exporter"/>
</dbReference>
<dbReference type="Gene3D" id="1.20.1560.10">
    <property type="entry name" value="ABC transporter type 1, transmembrane domain"/>
    <property type="match status" value="1"/>
</dbReference>
<evidence type="ECO:0000259" key="20">
    <source>
        <dbReference type="PROSITE" id="PS50929"/>
    </source>
</evidence>
<dbReference type="Pfam" id="PF00005">
    <property type="entry name" value="ABC_tran"/>
    <property type="match status" value="1"/>
</dbReference>
<evidence type="ECO:0000256" key="5">
    <source>
        <dbReference type="ARBA" id="ARBA00022692"/>
    </source>
</evidence>
<keyword evidence="12" id="KW-0406">Ion transport</keyword>
<dbReference type="PANTHER" id="PTHR43394:SF17">
    <property type="entry name" value="MITOCHONDRIAL POTASSIUM CHANNEL ATP-BINDING SUBUNIT"/>
    <property type="match status" value="1"/>
</dbReference>
<reference evidence="21 22" key="1">
    <citation type="submission" date="2019-03" db="EMBL/GenBank/DDBJ databases">
        <title>An improved genome assembly of the fluke Schistosoma japonicum.</title>
        <authorList>
            <person name="Hu W."/>
            <person name="Luo F."/>
            <person name="Yin M."/>
            <person name="Mo X."/>
            <person name="Sun C."/>
            <person name="Wu Q."/>
            <person name="Zhu B."/>
            <person name="Xiang M."/>
            <person name="Wang J."/>
            <person name="Wang Y."/>
            <person name="Zhang T."/>
            <person name="Xu B."/>
            <person name="Zheng H."/>
            <person name="Feng Z."/>
        </authorList>
    </citation>
    <scope>NUCLEOTIDE SEQUENCE [LARGE SCALE GENOMIC DNA]</scope>
    <source>
        <strain evidence="21">HuSjv2</strain>
        <tissue evidence="21">Worms</tissue>
    </source>
</reference>
<dbReference type="EMBL" id="SKCS01000155">
    <property type="protein sequence ID" value="TNN15129.1"/>
    <property type="molecule type" value="Genomic_DNA"/>
</dbReference>
<keyword evidence="3" id="KW-0813">Transport</keyword>
<comment type="caution">
    <text evidence="21">The sequence shown here is derived from an EMBL/GenBank/DDBJ whole genome shotgun (WGS) entry which is preliminary data.</text>
</comment>